<reference evidence="2 3" key="1">
    <citation type="journal article" date="2022" name="Front. Cell. Infect. Microbiol.">
        <title>The Genomes of Two Strains of Taenia crassiceps the Animal Model for the Study of Human Cysticercosis.</title>
        <authorList>
            <person name="Bobes R.J."/>
            <person name="Estrada K."/>
            <person name="Rios-Valencia D.G."/>
            <person name="Calderon-Gallegos A."/>
            <person name="de la Torre P."/>
            <person name="Carrero J.C."/>
            <person name="Sanchez-Flores A."/>
            <person name="Laclette J.P."/>
        </authorList>
    </citation>
    <scope>NUCLEOTIDE SEQUENCE [LARGE SCALE GENOMIC DNA]</scope>
    <source>
        <strain evidence="2">WFUcys</strain>
    </source>
</reference>
<accession>A0ABR4QN08</accession>
<feature type="transmembrane region" description="Helical" evidence="1">
    <location>
        <begin position="32"/>
        <end position="50"/>
    </location>
</feature>
<keyword evidence="1" id="KW-1133">Transmembrane helix</keyword>
<organism evidence="2 3">
    <name type="scientific">Taenia crassiceps</name>
    <dbReference type="NCBI Taxonomy" id="6207"/>
    <lineage>
        <taxon>Eukaryota</taxon>
        <taxon>Metazoa</taxon>
        <taxon>Spiralia</taxon>
        <taxon>Lophotrochozoa</taxon>
        <taxon>Platyhelminthes</taxon>
        <taxon>Cestoda</taxon>
        <taxon>Eucestoda</taxon>
        <taxon>Cyclophyllidea</taxon>
        <taxon>Taeniidae</taxon>
        <taxon>Taenia</taxon>
    </lineage>
</organism>
<comment type="caution">
    <text evidence="2">The sequence shown here is derived from an EMBL/GenBank/DDBJ whole genome shotgun (WGS) entry which is preliminary data.</text>
</comment>
<keyword evidence="3" id="KW-1185">Reference proteome</keyword>
<keyword evidence="1" id="KW-0472">Membrane</keyword>
<dbReference type="Proteomes" id="UP001651158">
    <property type="component" value="Unassembled WGS sequence"/>
</dbReference>
<keyword evidence="1" id="KW-0812">Transmembrane</keyword>
<dbReference type="EMBL" id="JAKROA010000002">
    <property type="protein sequence ID" value="KAL5110951.1"/>
    <property type="molecule type" value="Genomic_DNA"/>
</dbReference>
<evidence type="ECO:0000313" key="2">
    <source>
        <dbReference type="EMBL" id="KAL5110951.1"/>
    </source>
</evidence>
<evidence type="ECO:0000313" key="3">
    <source>
        <dbReference type="Proteomes" id="UP001651158"/>
    </source>
</evidence>
<evidence type="ECO:0000256" key="1">
    <source>
        <dbReference type="SAM" id="Phobius"/>
    </source>
</evidence>
<protein>
    <submittedName>
        <fullName evidence="2">Uncharacterized protein</fullName>
    </submittedName>
</protein>
<sequence>MKYASTNISSTNTTLYVGVYNNLLETPLGLSIVYNLILMATHWTLVGACAEMHQASSGMLREAKPLFLSST</sequence>
<proteinExistence type="predicted"/>
<name>A0ABR4QN08_9CEST</name>
<gene>
    <name evidence="2" type="ORF">TcWFU_009595</name>
</gene>